<keyword evidence="1" id="KW-0812">Transmembrane</keyword>
<organism evidence="2">
    <name type="scientific">marine metagenome</name>
    <dbReference type="NCBI Taxonomy" id="408172"/>
    <lineage>
        <taxon>unclassified sequences</taxon>
        <taxon>metagenomes</taxon>
        <taxon>ecological metagenomes</taxon>
    </lineage>
</organism>
<dbReference type="EMBL" id="UINC01171248">
    <property type="protein sequence ID" value="SVD75717.1"/>
    <property type="molecule type" value="Genomic_DNA"/>
</dbReference>
<feature type="transmembrane region" description="Helical" evidence="1">
    <location>
        <begin position="17"/>
        <end position="37"/>
    </location>
</feature>
<sequence length="267" mass="30237">ALVLVYFFAHQFSSINIARAVALATVAIGFGGSMTYGQTLGLTQDPPLIGNFAALRWGLIGTFIKGSIWIGFFGLFFGIGLGGKKYSLFEILLILFVSIFFLYLGIYILNEPFDPINKKLPFIYFSDDWYWEPVEKLRPRREQWGGLLFALVFLFSYISIIKKDILARNMTLWGLLAGGLGFTIGQSVQAYHAWNMNEIKNGLFSSIYPFINWWNMMEITFGAVFAFIIALGLWYNRNHISSNDDYNSFQLGIKAELGLLVIHIVAL</sequence>
<feature type="non-terminal residue" evidence="2">
    <location>
        <position position="1"/>
    </location>
</feature>
<keyword evidence="1" id="KW-1133">Transmembrane helix</keyword>
<evidence type="ECO:0000313" key="2">
    <source>
        <dbReference type="EMBL" id="SVD75717.1"/>
    </source>
</evidence>
<feature type="non-terminal residue" evidence="2">
    <location>
        <position position="267"/>
    </location>
</feature>
<reference evidence="2" key="1">
    <citation type="submission" date="2018-05" db="EMBL/GenBank/DDBJ databases">
        <authorList>
            <person name="Lanie J.A."/>
            <person name="Ng W.-L."/>
            <person name="Kazmierczak K.M."/>
            <person name="Andrzejewski T.M."/>
            <person name="Davidsen T.M."/>
            <person name="Wayne K.J."/>
            <person name="Tettelin H."/>
            <person name="Glass J.I."/>
            <person name="Rusch D."/>
            <person name="Podicherti R."/>
            <person name="Tsui H.-C.T."/>
            <person name="Winkler M.E."/>
        </authorList>
    </citation>
    <scope>NUCLEOTIDE SEQUENCE</scope>
</reference>
<name>A0A382XX74_9ZZZZ</name>
<feature type="transmembrane region" description="Helical" evidence="1">
    <location>
        <begin position="57"/>
        <end position="81"/>
    </location>
</feature>
<feature type="transmembrane region" description="Helical" evidence="1">
    <location>
        <begin position="172"/>
        <end position="194"/>
    </location>
</feature>
<keyword evidence="1" id="KW-0472">Membrane</keyword>
<feature type="transmembrane region" description="Helical" evidence="1">
    <location>
        <begin position="143"/>
        <end position="160"/>
    </location>
</feature>
<feature type="transmembrane region" description="Helical" evidence="1">
    <location>
        <begin position="88"/>
        <end position="109"/>
    </location>
</feature>
<accession>A0A382XX74</accession>
<gene>
    <name evidence="2" type="ORF">METZ01_LOCUS428571</name>
</gene>
<evidence type="ECO:0000256" key="1">
    <source>
        <dbReference type="SAM" id="Phobius"/>
    </source>
</evidence>
<feature type="transmembrane region" description="Helical" evidence="1">
    <location>
        <begin position="214"/>
        <end position="235"/>
    </location>
</feature>
<dbReference type="AlphaFoldDB" id="A0A382XX74"/>
<proteinExistence type="predicted"/>
<protein>
    <submittedName>
        <fullName evidence="2">Uncharacterized protein</fullName>
    </submittedName>
</protein>